<dbReference type="InterPro" id="IPR011545">
    <property type="entry name" value="DEAD/DEAH_box_helicase_dom"/>
</dbReference>
<dbReference type="GO" id="GO:0006355">
    <property type="term" value="P:regulation of DNA-templated transcription"/>
    <property type="evidence" value="ECO:0007669"/>
    <property type="project" value="UniProtKB-UniRule"/>
</dbReference>
<dbReference type="InterPro" id="IPR004576">
    <property type="entry name" value="Mfd"/>
</dbReference>
<keyword evidence="6 9" id="KW-0067">ATP-binding</keyword>
<reference evidence="12 13" key="1">
    <citation type="submission" date="2018-09" db="EMBL/GenBank/DDBJ databases">
        <title>Comparative Genomics of Wolbachia-Cardinium Dual Endosymbiosis in a Plant-Parasitic Nematode.</title>
        <authorList>
            <person name="Brown A.M.V."/>
            <person name="Wasala S.K."/>
            <person name="Howe D.K."/>
            <person name="Peetz A.B."/>
            <person name="Zasada I.A."/>
            <person name="Denver D.R."/>
        </authorList>
    </citation>
    <scope>NUCLEOTIDE SEQUENCE [LARGE SCALE GENOMIC DNA]</scope>
    <source>
        <strain evidence="12 13">Pp_1</strain>
    </source>
</reference>
<keyword evidence="3 9" id="KW-0227">DNA damage</keyword>
<dbReference type="SMART" id="SM01058">
    <property type="entry name" value="CarD_TRCF"/>
    <property type="match status" value="1"/>
</dbReference>
<evidence type="ECO:0000256" key="1">
    <source>
        <dbReference type="ARBA" id="ARBA00022490"/>
    </source>
</evidence>
<comment type="similarity">
    <text evidence="9">In the C-terminal section; belongs to the helicase family. RecG subfamily.</text>
</comment>
<protein>
    <recommendedName>
        <fullName evidence="9">Transcription-repair-coupling factor</fullName>
        <shortName evidence="9">TRCF</shortName>
        <ecNumber evidence="9">3.6.4.-</ecNumber>
    </recommendedName>
</protein>
<dbReference type="AlphaFoldDB" id="A0A3N2QB81"/>
<keyword evidence="5" id="KW-0347">Helicase</keyword>
<keyword evidence="13" id="KW-1185">Reference proteome</keyword>
<evidence type="ECO:0000256" key="6">
    <source>
        <dbReference type="ARBA" id="ARBA00022840"/>
    </source>
</evidence>
<keyword evidence="2 9" id="KW-0547">Nucleotide-binding</keyword>
<keyword evidence="4 9" id="KW-0378">Hydrolase</keyword>
<evidence type="ECO:0000259" key="11">
    <source>
        <dbReference type="PROSITE" id="PS51194"/>
    </source>
</evidence>
<dbReference type="InterPro" id="IPR037235">
    <property type="entry name" value="TRCF-like_C_D7"/>
</dbReference>
<dbReference type="InterPro" id="IPR003711">
    <property type="entry name" value="CarD-like/TRCF_RID"/>
</dbReference>
<proteinExistence type="inferred from homology"/>
<dbReference type="SMART" id="SM00487">
    <property type="entry name" value="DEXDc"/>
    <property type="match status" value="1"/>
</dbReference>
<dbReference type="InterPro" id="IPR041471">
    <property type="entry name" value="UvrB_inter"/>
</dbReference>
<dbReference type="InterPro" id="IPR001650">
    <property type="entry name" value="Helicase_C-like"/>
</dbReference>
<evidence type="ECO:0000259" key="10">
    <source>
        <dbReference type="PROSITE" id="PS51192"/>
    </source>
</evidence>
<dbReference type="GO" id="GO:0005524">
    <property type="term" value="F:ATP binding"/>
    <property type="evidence" value="ECO:0007669"/>
    <property type="project" value="UniProtKB-UniRule"/>
</dbReference>
<evidence type="ECO:0000256" key="7">
    <source>
        <dbReference type="ARBA" id="ARBA00023125"/>
    </source>
</evidence>
<dbReference type="Pfam" id="PF00271">
    <property type="entry name" value="Helicase_C"/>
    <property type="match status" value="1"/>
</dbReference>
<dbReference type="Gene3D" id="3.40.50.300">
    <property type="entry name" value="P-loop containing nucleotide triphosphate hydrolases"/>
    <property type="match status" value="2"/>
</dbReference>
<dbReference type="PANTHER" id="PTHR47964">
    <property type="entry name" value="ATP-DEPENDENT DNA HELICASE HOMOLOG RECG, CHLOROPLASTIC"/>
    <property type="match status" value="1"/>
</dbReference>
<dbReference type="OrthoDB" id="9804325at2"/>
<dbReference type="Pfam" id="PF02559">
    <property type="entry name" value="CarD_TRCF_RID"/>
    <property type="match status" value="1"/>
</dbReference>
<evidence type="ECO:0000313" key="12">
    <source>
        <dbReference type="EMBL" id="ROT46889.1"/>
    </source>
</evidence>
<evidence type="ECO:0000256" key="3">
    <source>
        <dbReference type="ARBA" id="ARBA00022763"/>
    </source>
</evidence>
<evidence type="ECO:0000256" key="8">
    <source>
        <dbReference type="ARBA" id="ARBA00023204"/>
    </source>
</evidence>
<accession>A0A3N2QB81</accession>
<comment type="function">
    <text evidence="9">Couples transcription and DNA repair by recognizing RNA polymerase (RNAP) stalled at DNA lesions. Mediates ATP-dependent release of RNAP and its truncated transcript from the DNA, and recruitment of nucleotide excision repair machinery to the damaged site.</text>
</comment>
<dbReference type="GO" id="GO:0000716">
    <property type="term" value="P:transcription-coupled nucleotide-excision repair, DNA damage recognition"/>
    <property type="evidence" value="ECO:0007669"/>
    <property type="project" value="UniProtKB-UniRule"/>
</dbReference>
<keyword evidence="7 9" id="KW-0238">DNA-binding</keyword>
<dbReference type="SMART" id="SM00490">
    <property type="entry name" value="HELICc"/>
    <property type="match status" value="1"/>
</dbReference>
<name>A0A3N2QB81_9BACT</name>
<dbReference type="CDD" id="cd17991">
    <property type="entry name" value="DEXHc_TRCF"/>
    <property type="match status" value="1"/>
</dbReference>
<dbReference type="Pfam" id="PF03461">
    <property type="entry name" value="TRCF"/>
    <property type="match status" value="1"/>
</dbReference>
<dbReference type="PROSITE" id="PS51192">
    <property type="entry name" value="HELICASE_ATP_BIND_1"/>
    <property type="match status" value="1"/>
</dbReference>
<dbReference type="SUPFAM" id="SSF143517">
    <property type="entry name" value="TRCF domain-like"/>
    <property type="match status" value="1"/>
</dbReference>
<dbReference type="GO" id="GO:0016787">
    <property type="term" value="F:hydrolase activity"/>
    <property type="evidence" value="ECO:0007669"/>
    <property type="project" value="UniProtKB-KW"/>
</dbReference>
<gene>
    <name evidence="9 12" type="primary">mfd</name>
    <name evidence="12" type="ORF">EDM02_04880</name>
</gene>
<dbReference type="PROSITE" id="PS51194">
    <property type="entry name" value="HELICASE_CTER"/>
    <property type="match status" value="1"/>
</dbReference>
<dbReference type="Pfam" id="PF17757">
    <property type="entry name" value="UvrB_inter"/>
    <property type="match status" value="1"/>
</dbReference>
<dbReference type="InterPro" id="IPR027417">
    <property type="entry name" value="P-loop_NTPase"/>
</dbReference>
<dbReference type="GO" id="GO:0003678">
    <property type="term" value="F:DNA helicase activity"/>
    <property type="evidence" value="ECO:0007669"/>
    <property type="project" value="TreeGrafter"/>
</dbReference>
<comment type="subcellular location">
    <subcellularLocation>
        <location evidence="9">Cytoplasm</location>
    </subcellularLocation>
</comment>
<evidence type="ECO:0000256" key="5">
    <source>
        <dbReference type="ARBA" id="ARBA00022806"/>
    </source>
</evidence>
<dbReference type="SUPFAM" id="SSF141259">
    <property type="entry name" value="CarD-like"/>
    <property type="match status" value="1"/>
</dbReference>
<dbReference type="Gene3D" id="3.90.1150.50">
    <property type="entry name" value="Transcription-repair-coupling factor, D7 domain"/>
    <property type="match status" value="1"/>
</dbReference>
<organism evidence="12 13">
    <name type="scientific">Candidatus Cardinium hertigii</name>
    <dbReference type="NCBI Taxonomy" id="247481"/>
    <lineage>
        <taxon>Bacteria</taxon>
        <taxon>Pseudomonadati</taxon>
        <taxon>Bacteroidota</taxon>
        <taxon>Cytophagia</taxon>
        <taxon>Cytophagales</taxon>
        <taxon>Amoebophilaceae</taxon>
        <taxon>Candidatus Cardinium</taxon>
    </lineage>
</organism>
<dbReference type="GO" id="GO:0003684">
    <property type="term" value="F:damaged DNA binding"/>
    <property type="evidence" value="ECO:0007669"/>
    <property type="project" value="InterPro"/>
</dbReference>
<feature type="domain" description="Helicase C-terminal" evidence="11">
    <location>
        <begin position="748"/>
        <end position="905"/>
    </location>
</feature>
<dbReference type="GO" id="GO:0005737">
    <property type="term" value="C:cytoplasm"/>
    <property type="evidence" value="ECO:0007669"/>
    <property type="project" value="UniProtKB-SubCell"/>
</dbReference>
<dbReference type="InterPro" id="IPR036101">
    <property type="entry name" value="CarD-like/TRCF_RID_sf"/>
</dbReference>
<comment type="caution">
    <text evidence="12">The sequence shown here is derived from an EMBL/GenBank/DDBJ whole genome shotgun (WGS) entry which is preliminary data.</text>
</comment>
<evidence type="ECO:0000256" key="4">
    <source>
        <dbReference type="ARBA" id="ARBA00022801"/>
    </source>
</evidence>
<dbReference type="Gene3D" id="3.30.2060.10">
    <property type="entry name" value="Penicillin-binding protein 1b domain"/>
    <property type="match status" value="1"/>
</dbReference>
<dbReference type="SUPFAM" id="SSF52540">
    <property type="entry name" value="P-loop containing nucleoside triphosphate hydrolases"/>
    <property type="match status" value="3"/>
</dbReference>
<dbReference type="Pfam" id="PF00270">
    <property type="entry name" value="DEAD"/>
    <property type="match status" value="1"/>
</dbReference>
<dbReference type="InterPro" id="IPR047112">
    <property type="entry name" value="RecG/Mfd"/>
</dbReference>
<keyword evidence="1 9" id="KW-0963">Cytoplasm</keyword>
<comment type="similarity">
    <text evidence="9">In the N-terminal section; belongs to the UvrB family.</text>
</comment>
<sequence length="1112" mass="125310">MLQIKDFIALYQENKIVQKLKAYLKQDPQHTTLHPHLRGISGSLDALLIAALQHYSNQLQLVVLENKEAAWAIYGDLSNLVPAHSILLLPGLEKRTVDSSAHNKIIQHKRTEIIHAISEKKSIAWVVTHIAALSEKILDPSLITDISSKIEVGQTLSLQELKKTLRAQRFTKVDFVYKQGEFAIRGGIIDIYSASESFPYRITLWGNTVSSIGIFNPKDQKTFKKTTTVTILSNQEIIAEHRLAYTSFSSCLPAGTCIWIQNKSNALEALQKLNDTVPIDPLTATHTPYETRESFIASIAPFHQITFGQTQSIASAQELIIDYDSEKQPYFQQNFNLLTEDLYKRNQHNYKVFITAISTGQLARLDAILHEKEPKPVFTPLLLGLREGYIDHTAKIVCYADHQIFNRYYRYQPPKSYSPTEALLIDTFSHFQIGDYVVHSDFGIGRFSGLHTLPINTHKKEAIRLIYKDNDVVYVNVHDLHKISKYTSKDGTVPNLHKLGTVAWSNKKSAVKKQIKDIAKELITLYAERKKTTGFAFGKDTVLDAALAASFYYEDTPDQALAIAAIKEDMERPEPMDRLVCGDVGFGKTEVAIRAAFKAAEYGKQVALLVPTTILALQHYNTFINRLANLPIRVNYINRFKTKQEIQQTLAYTASGKIDILIGTHKLLMRDVKFKDLGLLIIDEEQKFGVSAKEKLKQLRLNVDTLTLTATPIPRTLHFSLMGARDLSMLTTPPANRRPVKTTLYHFDLKIIKAAIEAEIARNGQVFFLHNKVNNINAIAQTLASLLPTARICVAHGQMTGSTLEEKILQFIAGRYDVLVATSIIESGMDIPNANTIIINDSHLLGLADIHQIRGRVGRSNTQAFCYLLIPENINLTPEAKLRLAALEELSELGDGFKLAMRDLDIRGAGNLFGAAQSGFMADIGCETYYKILEDAIEEVKNKDFKTLFTKDPKTTRPYSECSIETDYEALLPSTYVQNTAQRMLLYTRLSKIKDNNQLNLFKEELVDRFGPLPIPVETLLETIPLRWEAQRIGFQKLSLKGQILCCYLGSDFQKRNQEMWDYIIQYIQQNATCCQLKKIEGNLIFTINTQINSIVSAKNLLATIGTPLDII</sequence>
<dbReference type="NCBIfam" id="TIGR00580">
    <property type="entry name" value="mfd"/>
    <property type="match status" value="1"/>
</dbReference>
<feature type="domain" description="Helicase ATP-binding" evidence="10">
    <location>
        <begin position="569"/>
        <end position="730"/>
    </location>
</feature>
<keyword evidence="8 9" id="KW-0234">DNA repair</keyword>
<dbReference type="EMBL" id="RARA01000027">
    <property type="protein sequence ID" value="ROT46889.1"/>
    <property type="molecule type" value="Genomic_DNA"/>
</dbReference>
<dbReference type="InterPro" id="IPR005118">
    <property type="entry name" value="TRCF_C"/>
</dbReference>
<dbReference type="Gene3D" id="3.40.50.11180">
    <property type="match status" value="1"/>
</dbReference>
<dbReference type="InterPro" id="IPR014001">
    <property type="entry name" value="Helicase_ATP-bd"/>
</dbReference>
<dbReference type="SMART" id="SM00982">
    <property type="entry name" value="TRCF"/>
    <property type="match status" value="1"/>
</dbReference>
<dbReference type="HAMAP" id="MF_00969">
    <property type="entry name" value="TRCF"/>
    <property type="match status" value="1"/>
</dbReference>
<evidence type="ECO:0000313" key="13">
    <source>
        <dbReference type="Proteomes" id="UP000270927"/>
    </source>
</evidence>
<evidence type="ECO:0000256" key="9">
    <source>
        <dbReference type="HAMAP-Rule" id="MF_00969"/>
    </source>
</evidence>
<dbReference type="Proteomes" id="UP000270927">
    <property type="component" value="Unassembled WGS sequence"/>
</dbReference>
<evidence type="ECO:0000256" key="2">
    <source>
        <dbReference type="ARBA" id="ARBA00022741"/>
    </source>
</evidence>
<dbReference type="PANTHER" id="PTHR47964:SF1">
    <property type="entry name" value="ATP-DEPENDENT DNA HELICASE HOMOLOG RECG, CHLOROPLASTIC"/>
    <property type="match status" value="1"/>
</dbReference>
<dbReference type="Gene3D" id="2.40.10.170">
    <property type="match status" value="1"/>
</dbReference>
<dbReference type="EC" id="3.6.4.-" evidence="9"/>